<dbReference type="PANTHER" id="PTHR42944:SF1">
    <property type="entry name" value="ADENINE DNA GLYCOSYLASE"/>
    <property type="match status" value="1"/>
</dbReference>
<evidence type="ECO:0000256" key="9">
    <source>
        <dbReference type="ARBA" id="ARBA00022801"/>
    </source>
</evidence>
<proteinExistence type="inferred from homology"/>
<reference evidence="16" key="1">
    <citation type="submission" date="2020-02" db="EMBL/GenBank/DDBJ databases">
        <authorList>
            <person name="Meier V. D."/>
        </authorList>
    </citation>
    <scope>NUCLEOTIDE SEQUENCE</scope>
    <source>
        <strain evidence="16">AVDCRST_MAG90</strain>
    </source>
</reference>
<dbReference type="Gene3D" id="3.90.79.10">
    <property type="entry name" value="Nucleoside Triphosphate Pyrophosphohydrolase"/>
    <property type="match status" value="1"/>
</dbReference>
<dbReference type="CDD" id="cd03431">
    <property type="entry name" value="NUDIX_DNA_Glycosylase_C-MutY"/>
    <property type="match status" value="1"/>
</dbReference>
<dbReference type="PANTHER" id="PTHR42944">
    <property type="entry name" value="ADENINE DNA GLYCOSYLASE"/>
    <property type="match status" value="1"/>
</dbReference>
<evidence type="ECO:0000256" key="8">
    <source>
        <dbReference type="ARBA" id="ARBA00022763"/>
    </source>
</evidence>
<evidence type="ECO:0000256" key="12">
    <source>
        <dbReference type="ARBA" id="ARBA00023204"/>
    </source>
</evidence>
<evidence type="ECO:0000256" key="11">
    <source>
        <dbReference type="ARBA" id="ARBA00023014"/>
    </source>
</evidence>
<dbReference type="EMBL" id="CADCUC010000074">
    <property type="protein sequence ID" value="CAA9310130.1"/>
    <property type="molecule type" value="Genomic_DNA"/>
</dbReference>
<evidence type="ECO:0000256" key="7">
    <source>
        <dbReference type="ARBA" id="ARBA00022723"/>
    </source>
</evidence>
<comment type="function">
    <text evidence="2">Adenine glycosylase active on G-A mispairs. MutY also corrects error-prone DNA synthesis past GO lesions which are due to the oxidatively damaged form of guanine: 7,8-dihydro-8-oxoguanine (8-oxo-dGTP).</text>
</comment>
<dbReference type="GO" id="GO:0006284">
    <property type="term" value="P:base-excision repair"/>
    <property type="evidence" value="ECO:0007669"/>
    <property type="project" value="UniProtKB-UniRule"/>
</dbReference>
<name>A0A6J4KNL0_9HYPH</name>
<dbReference type="EC" id="3.2.2.31" evidence="4 14"/>
<sequence>MLAADASSLKPKSADLLVWYDRHRRSLPWRAKPGEAADPYRVWLSEIMLQQTTVAAVKPFYERFLDRFPTVEALAGAPVDAVMQAWAGLGYYSRARNLFACAQAVVAVHGGRFPGNAAALRKLPGIGDYTAGAIAAIAFDEAVPAVDGNVERVVSRLFAIEEPLPKARAAIRSLTESLVPRDRPGDFAQAVMDLGATICTPKRPACALCPWMAPCRARAEGLQDSFPRKAPKREGALRRGAAFVALRADNAVLLRTREAKGLLGGMAETPTSAWAADYDVAQAMLDAPIEARWTRLPGLVRHTFTHFPLELTVFFARVGRATPPPEGMRWTPRENLGQEALPGSMKKVLAHALDPR</sequence>
<evidence type="ECO:0000256" key="14">
    <source>
        <dbReference type="RuleBase" id="RU365096"/>
    </source>
</evidence>
<evidence type="ECO:0000256" key="5">
    <source>
        <dbReference type="ARBA" id="ARBA00022023"/>
    </source>
</evidence>
<dbReference type="InterPro" id="IPR023170">
    <property type="entry name" value="HhH_base_excis_C"/>
</dbReference>
<comment type="cofactor">
    <cofactor evidence="14">
        <name>[4Fe-4S] cluster</name>
        <dbReference type="ChEBI" id="CHEBI:49883"/>
    </cofactor>
    <text evidence="14">Binds 1 [4Fe-4S] cluster.</text>
</comment>
<keyword evidence="12" id="KW-0234">DNA repair</keyword>
<dbReference type="GO" id="GO:0034039">
    <property type="term" value="F:8-oxo-7,8-dihydroguanine DNA N-glycosylase activity"/>
    <property type="evidence" value="ECO:0007669"/>
    <property type="project" value="TreeGrafter"/>
</dbReference>
<protein>
    <recommendedName>
        <fullName evidence="5 14">Adenine DNA glycosylase</fullName>
        <ecNumber evidence="4 14">3.2.2.31</ecNumber>
    </recommendedName>
</protein>
<evidence type="ECO:0000259" key="15">
    <source>
        <dbReference type="SMART" id="SM00478"/>
    </source>
</evidence>
<accession>A0A6J4KNL0</accession>
<dbReference type="PROSITE" id="PS01155">
    <property type="entry name" value="ENDONUCLEASE_III_2"/>
    <property type="match status" value="1"/>
</dbReference>
<dbReference type="AlphaFoldDB" id="A0A6J4KNL0"/>
<dbReference type="Pfam" id="PF14815">
    <property type="entry name" value="NUDIX_4"/>
    <property type="match status" value="1"/>
</dbReference>
<dbReference type="SUPFAM" id="SSF48150">
    <property type="entry name" value="DNA-glycosylase"/>
    <property type="match status" value="1"/>
</dbReference>
<dbReference type="InterPro" id="IPR011257">
    <property type="entry name" value="DNA_glycosylase"/>
</dbReference>
<keyword evidence="13 14" id="KW-0326">Glycosidase</keyword>
<evidence type="ECO:0000256" key="4">
    <source>
        <dbReference type="ARBA" id="ARBA00012045"/>
    </source>
</evidence>
<keyword evidence="6" id="KW-0004">4Fe-4S</keyword>
<dbReference type="GO" id="GO:0032357">
    <property type="term" value="F:oxidized purine DNA binding"/>
    <property type="evidence" value="ECO:0007669"/>
    <property type="project" value="TreeGrafter"/>
</dbReference>
<dbReference type="FunFam" id="1.10.340.30:FF:000002">
    <property type="entry name" value="Adenine DNA glycosylase"/>
    <property type="match status" value="1"/>
</dbReference>
<evidence type="ECO:0000256" key="2">
    <source>
        <dbReference type="ARBA" id="ARBA00002933"/>
    </source>
</evidence>
<keyword evidence="10 14" id="KW-0408">Iron</keyword>
<evidence type="ECO:0000256" key="1">
    <source>
        <dbReference type="ARBA" id="ARBA00000843"/>
    </source>
</evidence>
<gene>
    <name evidence="16" type="ORF">AVDCRST_MAG90-388</name>
</gene>
<dbReference type="NCBIfam" id="TIGR01084">
    <property type="entry name" value="mutY"/>
    <property type="match status" value="1"/>
</dbReference>
<dbReference type="GO" id="GO:0000701">
    <property type="term" value="F:purine-specific mismatch base pair DNA N-glycosylase activity"/>
    <property type="evidence" value="ECO:0007669"/>
    <property type="project" value="UniProtKB-EC"/>
</dbReference>
<dbReference type="Gene3D" id="1.10.340.30">
    <property type="entry name" value="Hypothetical protein, domain 2"/>
    <property type="match status" value="1"/>
</dbReference>
<dbReference type="SMART" id="SM00478">
    <property type="entry name" value="ENDO3c"/>
    <property type="match status" value="1"/>
</dbReference>
<dbReference type="Gene3D" id="1.10.1670.10">
    <property type="entry name" value="Helix-hairpin-Helix base-excision DNA repair enzymes (C-terminal)"/>
    <property type="match status" value="1"/>
</dbReference>
<evidence type="ECO:0000256" key="10">
    <source>
        <dbReference type="ARBA" id="ARBA00023004"/>
    </source>
</evidence>
<organism evidence="16">
    <name type="scientific">uncultured Microvirga sp</name>
    <dbReference type="NCBI Taxonomy" id="412392"/>
    <lineage>
        <taxon>Bacteria</taxon>
        <taxon>Pseudomonadati</taxon>
        <taxon>Pseudomonadota</taxon>
        <taxon>Alphaproteobacteria</taxon>
        <taxon>Hyphomicrobiales</taxon>
        <taxon>Methylobacteriaceae</taxon>
        <taxon>Microvirga</taxon>
        <taxon>environmental samples</taxon>
    </lineage>
</organism>
<keyword evidence="7" id="KW-0479">Metal-binding</keyword>
<comment type="similarity">
    <text evidence="3 14">Belongs to the Nth/MutY family.</text>
</comment>
<comment type="catalytic activity">
    <reaction evidence="1 14">
        <text>Hydrolyzes free adenine bases from 7,8-dihydro-8-oxoguanine:adenine mismatched double-stranded DNA, leaving an apurinic site.</text>
        <dbReference type="EC" id="3.2.2.31"/>
    </reaction>
</comment>
<keyword evidence="11" id="KW-0411">Iron-sulfur</keyword>
<dbReference type="InterPro" id="IPR015797">
    <property type="entry name" value="NUDIX_hydrolase-like_dom_sf"/>
</dbReference>
<keyword evidence="9 16" id="KW-0378">Hydrolase</keyword>
<dbReference type="GO" id="GO:0006298">
    <property type="term" value="P:mismatch repair"/>
    <property type="evidence" value="ECO:0007669"/>
    <property type="project" value="TreeGrafter"/>
</dbReference>
<dbReference type="CDD" id="cd00056">
    <property type="entry name" value="ENDO3c"/>
    <property type="match status" value="1"/>
</dbReference>
<evidence type="ECO:0000256" key="6">
    <source>
        <dbReference type="ARBA" id="ARBA00022485"/>
    </source>
</evidence>
<dbReference type="GO" id="GO:0051539">
    <property type="term" value="F:4 iron, 4 sulfur cluster binding"/>
    <property type="evidence" value="ECO:0007669"/>
    <property type="project" value="UniProtKB-UniRule"/>
</dbReference>
<dbReference type="PROSITE" id="PS00764">
    <property type="entry name" value="ENDONUCLEASE_III_1"/>
    <property type="match status" value="1"/>
</dbReference>
<dbReference type="Pfam" id="PF00730">
    <property type="entry name" value="HhH-GPD"/>
    <property type="match status" value="1"/>
</dbReference>
<dbReference type="GO" id="GO:0035485">
    <property type="term" value="F:adenine/guanine mispair binding"/>
    <property type="evidence" value="ECO:0007669"/>
    <property type="project" value="TreeGrafter"/>
</dbReference>
<evidence type="ECO:0000313" key="16">
    <source>
        <dbReference type="EMBL" id="CAA9310130.1"/>
    </source>
</evidence>
<dbReference type="InterPro" id="IPR029119">
    <property type="entry name" value="MutY_C"/>
</dbReference>
<dbReference type="InterPro" id="IPR004036">
    <property type="entry name" value="Endonuclease-III-like_CS2"/>
</dbReference>
<dbReference type="InterPro" id="IPR044298">
    <property type="entry name" value="MIG/MutY"/>
</dbReference>
<dbReference type="InterPro" id="IPR003265">
    <property type="entry name" value="HhH-GPD_domain"/>
</dbReference>
<evidence type="ECO:0000256" key="13">
    <source>
        <dbReference type="ARBA" id="ARBA00023295"/>
    </source>
</evidence>
<dbReference type="InterPro" id="IPR004035">
    <property type="entry name" value="Endouclease-III_FeS-bd_BS"/>
</dbReference>
<dbReference type="SUPFAM" id="SSF55811">
    <property type="entry name" value="Nudix"/>
    <property type="match status" value="1"/>
</dbReference>
<dbReference type="GO" id="GO:0046872">
    <property type="term" value="F:metal ion binding"/>
    <property type="evidence" value="ECO:0007669"/>
    <property type="project" value="UniProtKB-UniRule"/>
</dbReference>
<dbReference type="InterPro" id="IPR005760">
    <property type="entry name" value="A/G_AdeGlyc_MutY"/>
</dbReference>
<evidence type="ECO:0000256" key="3">
    <source>
        <dbReference type="ARBA" id="ARBA00008343"/>
    </source>
</evidence>
<feature type="domain" description="HhH-GPD" evidence="15">
    <location>
        <begin position="48"/>
        <end position="197"/>
    </location>
</feature>
<keyword evidence="8 14" id="KW-0227">DNA damage</keyword>